<dbReference type="Proteomes" id="UP000250266">
    <property type="component" value="Unassembled WGS sequence"/>
</dbReference>
<evidence type="ECO:0000256" key="1">
    <source>
        <dbReference type="SAM" id="MobiDB-lite"/>
    </source>
</evidence>
<name>A0A8E2EI99_9PEZI</name>
<accession>A0A8E2EI99</accession>
<dbReference type="AlphaFoldDB" id="A0A8E2EI99"/>
<keyword evidence="3" id="KW-1185">Reference proteome</keyword>
<evidence type="ECO:0000313" key="2">
    <source>
        <dbReference type="EMBL" id="OCK84088.1"/>
    </source>
</evidence>
<feature type="region of interest" description="Disordered" evidence="1">
    <location>
        <begin position="1"/>
        <end position="21"/>
    </location>
</feature>
<proteinExistence type="predicted"/>
<feature type="region of interest" description="Disordered" evidence="1">
    <location>
        <begin position="313"/>
        <end position="332"/>
    </location>
</feature>
<gene>
    <name evidence="2" type="ORF">K432DRAFT_345826</name>
</gene>
<dbReference type="OrthoDB" id="3924768at2759"/>
<evidence type="ECO:0000313" key="3">
    <source>
        <dbReference type="Proteomes" id="UP000250266"/>
    </source>
</evidence>
<protein>
    <submittedName>
        <fullName evidence="2">Uncharacterized protein</fullName>
    </submittedName>
</protein>
<organism evidence="2 3">
    <name type="scientific">Lepidopterella palustris CBS 459.81</name>
    <dbReference type="NCBI Taxonomy" id="1314670"/>
    <lineage>
        <taxon>Eukaryota</taxon>
        <taxon>Fungi</taxon>
        <taxon>Dikarya</taxon>
        <taxon>Ascomycota</taxon>
        <taxon>Pezizomycotina</taxon>
        <taxon>Dothideomycetes</taxon>
        <taxon>Pleosporomycetidae</taxon>
        <taxon>Mytilinidiales</taxon>
        <taxon>Argynnaceae</taxon>
        <taxon>Lepidopterella</taxon>
    </lineage>
</organism>
<feature type="compositionally biased region" description="Basic and acidic residues" evidence="1">
    <location>
        <begin position="323"/>
        <end position="332"/>
    </location>
</feature>
<sequence>MSTGFLRDNRIDDDDDFNARPIHLPPRSTTTVTSRIPTKTTHHIPTTTSTVFLDLPSSPHSTYHIYHDRICHYTLGPTSEPDKEDSFTPAAKAARKARRAARKAECAAAKQKDWSHYPADEEEGAVEFFLHSPHLAFFNPPRVLRAGSTKSAPPVALIHNSFLWRRWSIQLGAVLAEPGVIDPRGVVGWRFNSDKGERKKDTRLLGGYKVRNFRWWGESGKGYVKEIHRRRKENTGENLKTASPAPTPPALADQVIYLTWTSPFSRHTRRYHFRYQEIDFYWKGTGTVRETRFCGSWCRFNHVKLVAAVPLPSPPTANHSQQKTKEDVKLRGKGREGVRTTSICLAKYTSAVTPLKCGKLVLYDDIMLHFHQTHLHSQPHPHFAEQISSRGSGFEDDTLAEFKKTRFYHVVVATAMCMVIGDKQKRETIRKILEIAASEGGGNA</sequence>
<dbReference type="EMBL" id="KV744845">
    <property type="protein sequence ID" value="OCK84088.1"/>
    <property type="molecule type" value="Genomic_DNA"/>
</dbReference>
<reference evidence="2 3" key="1">
    <citation type="journal article" date="2016" name="Nat. Commun.">
        <title>Ectomycorrhizal ecology is imprinted in the genome of the dominant symbiotic fungus Cenococcum geophilum.</title>
        <authorList>
            <consortium name="DOE Joint Genome Institute"/>
            <person name="Peter M."/>
            <person name="Kohler A."/>
            <person name="Ohm R.A."/>
            <person name="Kuo A."/>
            <person name="Krutzmann J."/>
            <person name="Morin E."/>
            <person name="Arend M."/>
            <person name="Barry K.W."/>
            <person name="Binder M."/>
            <person name="Choi C."/>
            <person name="Clum A."/>
            <person name="Copeland A."/>
            <person name="Grisel N."/>
            <person name="Haridas S."/>
            <person name="Kipfer T."/>
            <person name="LaButti K."/>
            <person name="Lindquist E."/>
            <person name="Lipzen A."/>
            <person name="Maire R."/>
            <person name="Meier B."/>
            <person name="Mihaltcheva S."/>
            <person name="Molinier V."/>
            <person name="Murat C."/>
            <person name="Poggeler S."/>
            <person name="Quandt C.A."/>
            <person name="Sperisen C."/>
            <person name="Tritt A."/>
            <person name="Tisserant E."/>
            <person name="Crous P.W."/>
            <person name="Henrissat B."/>
            <person name="Nehls U."/>
            <person name="Egli S."/>
            <person name="Spatafora J.W."/>
            <person name="Grigoriev I.V."/>
            <person name="Martin F.M."/>
        </authorList>
    </citation>
    <scope>NUCLEOTIDE SEQUENCE [LARGE SCALE GENOMIC DNA]</scope>
    <source>
        <strain evidence="2 3">CBS 459.81</strain>
    </source>
</reference>